<keyword evidence="2" id="KW-1185">Reference proteome</keyword>
<reference evidence="1 2" key="1">
    <citation type="journal article" date="2011" name="Microbiology">
        <title>Transcriptome response to different carbon sources in Acetobacter aceti.</title>
        <authorList>
            <person name="Sakurai K."/>
            <person name="Arai H."/>
            <person name="Ishii M."/>
            <person name="Igarashi Y."/>
        </authorList>
    </citation>
    <scope>NUCLEOTIDE SEQUENCE [LARGE SCALE GENOMIC DNA]</scope>
    <source>
        <strain evidence="1 2">NBRC 14818</strain>
    </source>
</reference>
<protein>
    <submittedName>
        <fullName evidence="1">Uncharacterized protein</fullName>
    </submittedName>
</protein>
<evidence type="ECO:0000313" key="2">
    <source>
        <dbReference type="Proteomes" id="UP000516424"/>
    </source>
</evidence>
<dbReference type="EMBL" id="AP023410">
    <property type="protein sequence ID" value="BCK75886.1"/>
    <property type="molecule type" value="Genomic_DNA"/>
</dbReference>
<organism evidence="1 2">
    <name type="scientific">Acetobacter aceti NBRC 14818</name>
    <dbReference type="NCBI Taxonomy" id="887700"/>
    <lineage>
        <taxon>Bacteria</taxon>
        <taxon>Pseudomonadati</taxon>
        <taxon>Pseudomonadota</taxon>
        <taxon>Alphaproteobacteria</taxon>
        <taxon>Acetobacterales</taxon>
        <taxon>Acetobacteraceae</taxon>
        <taxon>Acetobacter</taxon>
        <taxon>Acetobacter subgen. Acetobacter</taxon>
    </lineage>
</organism>
<accession>A0AB33IGD5</accession>
<evidence type="ECO:0000313" key="1">
    <source>
        <dbReference type="EMBL" id="BCK75886.1"/>
    </source>
</evidence>
<sequence>MKWQYKTVIWYRNEGGKKTATEVPSVTADDVVTVIWTKTVPVPGIITIVYQKKQHRRTFFYV</sequence>
<name>A0AB33IGD5_ACEAC</name>
<dbReference type="AlphaFoldDB" id="A0AB33IGD5"/>
<gene>
    <name evidence="1" type="ORF">EMQ_1492</name>
</gene>
<proteinExistence type="predicted"/>
<dbReference type="Proteomes" id="UP000516424">
    <property type="component" value="Chromosome"/>
</dbReference>